<dbReference type="EMBL" id="JBJQND010000001">
    <property type="protein sequence ID" value="KAL3890772.1"/>
    <property type="molecule type" value="Genomic_DNA"/>
</dbReference>
<evidence type="ECO:0000313" key="1">
    <source>
        <dbReference type="EMBL" id="KAL3890772.1"/>
    </source>
</evidence>
<organism evidence="1 2">
    <name type="scientific">Sinanodonta woodiana</name>
    <name type="common">Chinese pond mussel</name>
    <name type="synonym">Anodonta woodiana</name>
    <dbReference type="NCBI Taxonomy" id="1069815"/>
    <lineage>
        <taxon>Eukaryota</taxon>
        <taxon>Metazoa</taxon>
        <taxon>Spiralia</taxon>
        <taxon>Lophotrochozoa</taxon>
        <taxon>Mollusca</taxon>
        <taxon>Bivalvia</taxon>
        <taxon>Autobranchia</taxon>
        <taxon>Heteroconchia</taxon>
        <taxon>Palaeoheterodonta</taxon>
        <taxon>Unionida</taxon>
        <taxon>Unionoidea</taxon>
        <taxon>Unionidae</taxon>
        <taxon>Unioninae</taxon>
        <taxon>Sinanodonta</taxon>
    </lineage>
</organism>
<sequence length="99" mass="11056">MEIEGRLGSPNEEFIKAADELYFHSKASIVRVVAKQRADNPHILIILCVRHEQVSLRLSELEIMGYSIGPDTSKEFVLIDGQAIIVRCSGNITMTPESE</sequence>
<gene>
    <name evidence="1" type="ORF">ACJMK2_003050</name>
</gene>
<proteinExistence type="predicted"/>
<dbReference type="Proteomes" id="UP001634394">
    <property type="component" value="Unassembled WGS sequence"/>
</dbReference>
<reference evidence="1 2" key="1">
    <citation type="submission" date="2024-11" db="EMBL/GenBank/DDBJ databases">
        <title>Chromosome-level genome assembly of the freshwater bivalve Anodonta woodiana.</title>
        <authorList>
            <person name="Chen X."/>
        </authorList>
    </citation>
    <scope>NUCLEOTIDE SEQUENCE [LARGE SCALE GENOMIC DNA]</scope>
    <source>
        <strain evidence="1">MN2024</strain>
        <tissue evidence="1">Gills</tissue>
    </source>
</reference>
<name>A0ABD3XXQ3_SINWO</name>
<protein>
    <submittedName>
        <fullName evidence="1">Uncharacterized protein</fullName>
    </submittedName>
</protein>
<dbReference type="AlphaFoldDB" id="A0ABD3XXQ3"/>
<accession>A0ABD3XXQ3</accession>
<feature type="non-terminal residue" evidence="1">
    <location>
        <position position="99"/>
    </location>
</feature>
<evidence type="ECO:0000313" key="2">
    <source>
        <dbReference type="Proteomes" id="UP001634394"/>
    </source>
</evidence>
<comment type="caution">
    <text evidence="1">The sequence shown here is derived from an EMBL/GenBank/DDBJ whole genome shotgun (WGS) entry which is preliminary data.</text>
</comment>
<keyword evidence="2" id="KW-1185">Reference proteome</keyword>